<dbReference type="CDD" id="cd16913">
    <property type="entry name" value="YkuD_like"/>
    <property type="match status" value="1"/>
</dbReference>
<dbReference type="Proteomes" id="UP000239406">
    <property type="component" value="Unassembled WGS sequence"/>
</dbReference>
<sequence length="211" mass="22398">MSPARHALLPALMAAFLAPASLPLQAGTPAAISADAELARHWIERRADAQGRPYALVDKRAGMLYVYAADGELAGATPALTGLAPGDHAVPGIGAKPLSAIAPHERTTPAGRFDAEPGHNLDGEHVVWVDYDAGFAIHRLRPGPQRARRQRQLATPTPSDNRASYGCVVVPGDFYDRVVRPVLGSARGVVYVLPESRPVQAWLAQLEGQGL</sequence>
<name>A0A2S5T6M4_9BURK</name>
<accession>A0A2S5T6M4</accession>
<dbReference type="Proteomes" id="UP000294772">
    <property type="component" value="Unassembled WGS sequence"/>
</dbReference>
<gene>
    <name evidence="2" type="ORF">C1702_05660</name>
    <name evidence="3" type="ORF">EV676_101605</name>
</gene>
<comment type="caution">
    <text evidence="2">The sequence shown here is derived from an EMBL/GenBank/DDBJ whole genome shotgun (WGS) entry which is preliminary data.</text>
</comment>
<evidence type="ECO:0000313" key="2">
    <source>
        <dbReference type="EMBL" id="PPE70631.1"/>
    </source>
</evidence>
<dbReference type="RefSeq" id="WP_104356720.1">
    <property type="nucleotide sequence ID" value="NZ_CP064338.1"/>
</dbReference>
<evidence type="ECO:0000313" key="5">
    <source>
        <dbReference type="Proteomes" id="UP000294772"/>
    </source>
</evidence>
<dbReference type="AlphaFoldDB" id="A0A2S5T6M4"/>
<dbReference type="OrthoDB" id="7202732at2"/>
<evidence type="ECO:0000313" key="4">
    <source>
        <dbReference type="Proteomes" id="UP000239406"/>
    </source>
</evidence>
<feature type="signal peptide" evidence="1">
    <location>
        <begin position="1"/>
        <end position="26"/>
    </location>
</feature>
<dbReference type="EMBL" id="SLXF01000001">
    <property type="protein sequence ID" value="TCP10021.1"/>
    <property type="molecule type" value="Genomic_DNA"/>
</dbReference>
<reference evidence="3 5" key="2">
    <citation type="submission" date="2019-03" db="EMBL/GenBank/DDBJ databases">
        <title>Genomic Encyclopedia of Type Strains, Phase IV (KMG-IV): sequencing the most valuable type-strain genomes for metagenomic binning, comparative biology and taxonomic classification.</title>
        <authorList>
            <person name="Goeker M."/>
        </authorList>
    </citation>
    <scope>NUCLEOTIDE SEQUENCE [LARGE SCALE GENOMIC DNA]</scope>
    <source>
        <strain evidence="3 5">DSM 15264</strain>
    </source>
</reference>
<proteinExistence type="predicted"/>
<evidence type="ECO:0000313" key="3">
    <source>
        <dbReference type="EMBL" id="TCP10021.1"/>
    </source>
</evidence>
<protein>
    <submittedName>
        <fullName evidence="2">L,D-transpeptidase</fullName>
    </submittedName>
</protein>
<feature type="chain" id="PRO_5040584338" evidence="1">
    <location>
        <begin position="27"/>
        <end position="211"/>
    </location>
</feature>
<dbReference type="EMBL" id="PSNY01000005">
    <property type="protein sequence ID" value="PPE70631.1"/>
    <property type="molecule type" value="Genomic_DNA"/>
</dbReference>
<organism evidence="2 4">
    <name type="scientific">Caldimonas thermodepolymerans</name>
    <dbReference type="NCBI Taxonomy" id="215580"/>
    <lineage>
        <taxon>Bacteria</taxon>
        <taxon>Pseudomonadati</taxon>
        <taxon>Pseudomonadota</taxon>
        <taxon>Betaproteobacteria</taxon>
        <taxon>Burkholderiales</taxon>
        <taxon>Sphaerotilaceae</taxon>
        <taxon>Caldimonas</taxon>
    </lineage>
</organism>
<dbReference type="InterPro" id="IPR005490">
    <property type="entry name" value="LD_TPept_cat_dom"/>
</dbReference>
<evidence type="ECO:0000256" key="1">
    <source>
        <dbReference type="SAM" id="SignalP"/>
    </source>
</evidence>
<keyword evidence="4" id="KW-1185">Reference proteome</keyword>
<dbReference type="GO" id="GO:0016740">
    <property type="term" value="F:transferase activity"/>
    <property type="evidence" value="ECO:0007669"/>
    <property type="project" value="InterPro"/>
</dbReference>
<reference evidence="2 4" key="1">
    <citation type="submission" date="2018-02" db="EMBL/GenBank/DDBJ databases">
        <title>Reclassifiation of [Polyangium] brachysporum DSM 7029 as Guopingzhaonella breviflexa gen. nov., sp. nov., a member of the family Comamonadaceae.</title>
        <authorList>
            <person name="Tang B."/>
        </authorList>
    </citation>
    <scope>NUCLEOTIDE SEQUENCE [LARGE SCALE GENOMIC DNA]</scope>
    <source>
        <strain evidence="2 4">DSM 15344</strain>
    </source>
</reference>
<keyword evidence="1" id="KW-0732">Signal</keyword>